<evidence type="ECO:0000256" key="7">
    <source>
        <dbReference type="ARBA" id="ARBA00038873"/>
    </source>
</evidence>
<dbReference type="EMBL" id="JAPWIJ010000026">
    <property type="protein sequence ID" value="MCZ4522311.1"/>
    <property type="molecule type" value="Genomic_DNA"/>
</dbReference>
<dbReference type="Pfam" id="PF01636">
    <property type="entry name" value="APH"/>
    <property type="match status" value="1"/>
</dbReference>
<evidence type="ECO:0000259" key="9">
    <source>
        <dbReference type="Pfam" id="PF01636"/>
    </source>
</evidence>
<keyword evidence="11" id="KW-1185">Reference proteome</keyword>
<dbReference type="RefSeq" id="WP_269608738.1">
    <property type="nucleotide sequence ID" value="NZ_JAPWIJ010000026.1"/>
</dbReference>
<accession>A0ABT4MMU2</accession>
<comment type="catalytic activity">
    <reaction evidence="5">
        <text>(5R)-5-hydroxy-L-lysine + GTP = (5R)-5-phosphooxy-L-lysine + GDP + H(+)</text>
        <dbReference type="Rhea" id="RHEA:19049"/>
        <dbReference type="ChEBI" id="CHEBI:15378"/>
        <dbReference type="ChEBI" id="CHEBI:37565"/>
        <dbReference type="ChEBI" id="CHEBI:57882"/>
        <dbReference type="ChEBI" id="CHEBI:58189"/>
        <dbReference type="ChEBI" id="CHEBI:58357"/>
        <dbReference type="EC" id="2.7.1.81"/>
    </reaction>
</comment>
<evidence type="ECO:0000256" key="1">
    <source>
        <dbReference type="ARBA" id="ARBA00004496"/>
    </source>
</evidence>
<dbReference type="InterPro" id="IPR002575">
    <property type="entry name" value="Aminoglycoside_PTrfase"/>
</dbReference>
<dbReference type="InterPro" id="IPR011009">
    <property type="entry name" value="Kinase-like_dom_sf"/>
</dbReference>
<evidence type="ECO:0000256" key="4">
    <source>
        <dbReference type="ARBA" id="ARBA00022777"/>
    </source>
</evidence>
<dbReference type="PANTHER" id="PTHR21064:SF1">
    <property type="entry name" value="HYDROXYLYSINE KINASE"/>
    <property type="match status" value="1"/>
</dbReference>
<organism evidence="10 11">
    <name type="scientific">Rhodococcus ruber</name>
    <dbReference type="NCBI Taxonomy" id="1830"/>
    <lineage>
        <taxon>Bacteria</taxon>
        <taxon>Bacillati</taxon>
        <taxon>Actinomycetota</taxon>
        <taxon>Actinomycetes</taxon>
        <taxon>Mycobacteriales</taxon>
        <taxon>Nocardiaceae</taxon>
        <taxon>Rhodococcus</taxon>
    </lineage>
</organism>
<dbReference type="EC" id="2.7.1.81" evidence="7"/>
<keyword evidence="4" id="KW-0418">Kinase</keyword>
<name>A0ABT4MMU2_9NOCA</name>
<proteinExistence type="predicted"/>
<comment type="caution">
    <text evidence="10">The sequence shown here is derived from an EMBL/GenBank/DDBJ whole genome shotgun (WGS) entry which is preliminary data.</text>
</comment>
<gene>
    <name evidence="10" type="ORF">O4220_27635</name>
</gene>
<evidence type="ECO:0000256" key="6">
    <source>
        <dbReference type="ARBA" id="ARBA00037368"/>
    </source>
</evidence>
<sequence>MTSSFTESFERLSAEQVRRLINSVYGIVAAEDPVRLPTERDDTYRATTRLGDSYVIKIAHPGDQPRVIELQTAALLHASRRDPLLPLERVIPSADGEQLPRVVVPDGQRRIVRVTTFLSGRALRSVQPSPDQLRQCGRVLARMANALSDFHHDAADRHLAYDLQNFHELDVMRPLADSPAVGRVFVWYGSTFVPAAGDLPTQVVHGDFSVDNILVDPASNDFVQGVLDWGDVMHSWRAADLASGLASQVAVDGDPWEGPRHMIAGYREVCVMTDSESELIRGLVSMRITQRLLMALHLSEAMPHNAEYLSRNIGWSAAQLSNLVGV</sequence>
<feature type="domain" description="Aminoglycoside phosphotransferase" evidence="9">
    <location>
        <begin position="41"/>
        <end position="247"/>
    </location>
</feature>
<comment type="function">
    <text evidence="6">Catalyzes the GTP-dependent phosphorylation of 5-hydroxy-L-lysine.</text>
</comment>
<protein>
    <recommendedName>
        <fullName evidence="8">Hydroxylysine kinase</fullName>
        <ecNumber evidence="7">2.7.1.81</ecNumber>
    </recommendedName>
</protein>
<dbReference type="SUPFAM" id="SSF56112">
    <property type="entry name" value="Protein kinase-like (PK-like)"/>
    <property type="match status" value="1"/>
</dbReference>
<evidence type="ECO:0000313" key="11">
    <source>
        <dbReference type="Proteomes" id="UP001081071"/>
    </source>
</evidence>
<keyword evidence="3" id="KW-0808">Transferase</keyword>
<dbReference type="PANTHER" id="PTHR21064">
    <property type="entry name" value="AMINOGLYCOSIDE PHOSPHOTRANSFERASE DOMAIN-CONTAINING PROTEIN-RELATED"/>
    <property type="match status" value="1"/>
</dbReference>
<evidence type="ECO:0000256" key="2">
    <source>
        <dbReference type="ARBA" id="ARBA00022490"/>
    </source>
</evidence>
<reference evidence="10" key="1">
    <citation type="submission" date="2022-12" db="EMBL/GenBank/DDBJ databases">
        <authorList>
            <person name="Krivoruchko A.V."/>
            <person name="Elkin A."/>
        </authorList>
    </citation>
    <scope>NUCLEOTIDE SEQUENCE</scope>
    <source>
        <strain evidence="10">IEGM 1391</strain>
    </source>
</reference>
<keyword evidence="2" id="KW-0963">Cytoplasm</keyword>
<dbReference type="Gene3D" id="3.90.1200.10">
    <property type="match status" value="1"/>
</dbReference>
<dbReference type="Proteomes" id="UP001081071">
    <property type="component" value="Unassembled WGS sequence"/>
</dbReference>
<evidence type="ECO:0000313" key="10">
    <source>
        <dbReference type="EMBL" id="MCZ4522311.1"/>
    </source>
</evidence>
<evidence type="ECO:0000256" key="8">
    <source>
        <dbReference type="ARBA" id="ARBA00040505"/>
    </source>
</evidence>
<comment type="subcellular location">
    <subcellularLocation>
        <location evidence="1">Cytoplasm</location>
    </subcellularLocation>
</comment>
<evidence type="ECO:0000256" key="3">
    <source>
        <dbReference type="ARBA" id="ARBA00022679"/>
    </source>
</evidence>
<dbReference type="InterPro" id="IPR050249">
    <property type="entry name" value="Pseudomonas-type_ThrB"/>
</dbReference>
<evidence type="ECO:0000256" key="5">
    <source>
        <dbReference type="ARBA" id="ARBA00036820"/>
    </source>
</evidence>